<gene>
    <name evidence="2" type="ORF">J3U88_14150</name>
</gene>
<evidence type="ECO:0000313" key="2">
    <source>
        <dbReference type="EMBL" id="MBO1319614.1"/>
    </source>
</evidence>
<keyword evidence="3" id="KW-1185">Reference proteome</keyword>
<evidence type="ECO:0000259" key="1">
    <source>
        <dbReference type="Pfam" id="PF01841"/>
    </source>
</evidence>
<proteinExistence type="predicted"/>
<dbReference type="AlphaFoldDB" id="A0A8J7Q8Y2"/>
<accession>A0A8J7Q8Y2</accession>
<protein>
    <submittedName>
        <fullName evidence="2">Transglutaminase domain-containing protein</fullName>
    </submittedName>
</protein>
<dbReference type="Pfam" id="PF01841">
    <property type="entry name" value="Transglut_core"/>
    <property type="match status" value="1"/>
</dbReference>
<comment type="caution">
    <text evidence="2">The sequence shown here is derived from an EMBL/GenBank/DDBJ whole genome shotgun (WGS) entry which is preliminary data.</text>
</comment>
<sequence length="602" mass="66882">MISLLLFCGMLQWVGADVSLSRHIEYKVQTEGPEGPRVSAEVTLKKTLHREPTLEDARIFVPASTFSDVRELRCRVGQKILPKGAYRTHRPEMEDVFLGGPTIHEINTGRYLKKGATVVTTYRQKFPEITMLPWVTIPNEDGVAEVILTFHHPADVQVAFEVYAPGEVPEFTVKRPRATQTTWICRFPSRRVTRPYFSFNDTLAMVLPKMSRDGRPLNGFTADSFGRWYGAQVAALPGLDAAGKAKAVALTAAAETPRAKLTALHDYVRGNIRYVADELGRGAIIPRPSAQVLAQGYGDCKDRALLVRDMAAELGLDVRLALLSTEVQPETKAVHARLFNHVICAWREGEDWWFFDPTNEFAPFGLLDEKTVGRRTLIIGPDGVEMVRSVSRAGMPRLAVTIQADRETARGTAQVTFSGGLLAQAHHALSLTGLQRENVLSALVGVHFVYLSFEHFDTVTVSDDSVTFSSQVELSRFLVNSRTRLYVPTAPMASVTRDVFPREADPLPLELGGRVEVTLDVNIEAAGFELAPREPTSLGVADGAFFKAEARNVDGVKKQFHYHYRMPFAAVHDGQKQDFFAFAKTYLQSRNQMFHLKPADAP</sequence>
<feature type="domain" description="Transglutaminase-like" evidence="1">
    <location>
        <begin position="246"/>
        <end position="357"/>
    </location>
</feature>
<dbReference type="EMBL" id="JAFREP010000013">
    <property type="protein sequence ID" value="MBO1319614.1"/>
    <property type="molecule type" value="Genomic_DNA"/>
</dbReference>
<dbReference type="Proteomes" id="UP000664417">
    <property type="component" value="Unassembled WGS sequence"/>
</dbReference>
<dbReference type="RefSeq" id="WP_207859520.1">
    <property type="nucleotide sequence ID" value="NZ_JAFREP010000013.1"/>
</dbReference>
<reference evidence="2" key="1">
    <citation type="submission" date="2021-03" db="EMBL/GenBank/DDBJ databases">
        <authorList>
            <person name="Wang G."/>
        </authorList>
    </citation>
    <scope>NUCLEOTIDE SEQUENCE</scope>
    <source>
        <strain evidence="2">KCTC 12899</strain>
    </source>
</reference>
<dbReference type="SUPFAM" id="SSF54001">
    <property type="entry name" value="Cysteine proteinases"/>
    <property type="match status" value="1"/>
</dbReference>
<dbReference type="InterPro" id="IPR038765">
    <property type="entry name" value="Papain-like_cys_pep_sf"/>
</dbReference>
<dbReference type="Gene3D" id="3.10.620.30">
    <property type="match status" value="1"/>
</dbReference>
<organism evidence="2 3">
    <name type="scientific">Acanthopleuribacter pedis</name>
    <dbReference type="NCBI Taxonomy" id="442870"/>
    <lineage>
        <taxon>Bacteria</taxon>
        <taxon>Pseudomonadati</taxon>
        <taxon>Acidobacteriota</taxon>
        <taxon>Holophagae</taxon>
        <taxon>Acanthopleuribacterales</taxon>
        <taxon>Acanthopleuribacteraceae</taxon>
        <taxon>Acanthopleuribacter</taxon>
    </lineage>
</organism>
<evidence type="ECO:0000313" key="3">
    <source>
        <dbReference type="Proteomes" id="UP000664417"/>
    </source>
</evidence>
<name>A0A8J7Q8Y2_9BACT</name>
<dbReference type="InterPro" id="IPR002931">
    <property type="entry name" value="Transglutaminase-like"/>
</dbReference>